<keyword evidence="3" id="KW-0874">Quinone</keyword>
<dbReference type="Gene3D" id="3.50.50.60">
    <property type="entry name" value="FAD/NAD(P)-binding domain"/>
    <property type="match status" value="2"/>
</dbReference>
<dbReference type="GO" id="GO:0016787">
    <property type="term" value="F:hydrolase activity"/>
    <property type="evidence" value="ECO:0007669"/>
    <property type="project" value="InterPro"/>
</dbReference>
<dbReference type="GeneID" id="99694934"/>
<feature type="domain" description="FAD/NAD(P)-binding" evidence="8">
    <location>
        <begin position="151"/>
        <end position="270"/>
    </location>
</feature>
<dbReference type="CDD" id="cd14503">
    <property type="entry name" value="PTP-bact"/>
    <property type="match status" value="1"/>
</dbReference>
<dbReference type="GO" id="GO:0048038">
    <property type="term" value="F:quinone binding"/>
    <property type="evidence" value="ECO:0007669"/>
    <property type="project" value="UniProtKB-KW"/>
</dbReference>
<keyword evidence="2" id="KW-0285">Flavoprotein</keyword>
<dbReference type="GO" id="GO:0016740">
    <property type="term" value="F:transferase activity"/>
    <property type="evidence" value="ECO:0007669"/>
    <property type="project" value="UniProtKB-KW"/>
</dbReference>
<evidence type="ECO:0000256" key="1">
    <source>
        <dbReference type="ARBA" id="ARBA00001974"/>
    </source>
</evidence>
<evidence type="ECO:0000259" key="8">
    <source>
        <dbReference type="Pfam" id="PF07992"/>
    </source>
</evidence>
<dbReference type="SUPFAM" id="SSF51905">
    <property type="entry name" value="FAD/NAD(P)-binding domain"/>
    <property type="match status" value="1"/>
</dbReference>
<gene>
    <name evidence="9" type="ORF">ABZP26_18450</name>
</gene>
<dbReference type="InterPro" id="IPR036188">
    <property type="entry name" value="FAD/NAD-bd_sf"/>
</dbReference>
<organism evidence="9">
    <name type="scientific">Pseudoalteromonas sp. SD03</name>
    <dbReference type="NCBI Taxonomy" id="3231719"/>
    <lineage>
        <taxon>Bacteria</taxon>
        <taxon>Pseudomonadati</taxon>
        <taxon>Pseudomonadota</taxon>
        <taxon>Gammaproteobacteria</taxon>
        <taxon>Alteromonadales</taxon>
        <taxon>Pseudoalteromonadaceae</taxon>
        <taxon>Pseudoalteromonas</taxon>
    </lineage>
</organism>
<dbReference type="FunFam" id="3.50.50.60:FF:000034">
    <property type="entry name" value="sulfide:quinone oxidoreductase, mitochondrial"/>
    <property type="match status" value="1"/>
</dbReference>
<feature type="domain" description="Beta-lactamase hydrolase-like protein phosphatase-like" evidence="7">
    <location>
        <begin position="3"/>
        <end position="107"/>
    </location>
</feature>
<evidence type="ECO:0000256" key="6">
    <source>
        <dbReference type="ARBA" id="ARBA00023002"/>
    </source>
</evidence>
<evidence type="ECO:0000256" key="4">
    <source>
        <dbReference type="ARBA" id="ARBA00022827"/>
    </source>
</evidence>
<dbReference type="GO" id="GO:0070221">
    <property type="term" value="P:sulfide oxidation, using sulfide:quinone oxidoreductase"/>
    <property type="evidence" value="ECO:0007669"/>
    <property type="project" value="TreeGrafter"/>
</dbReference>
<dbReference type="AlphaFoldDB" id="A0AB39AV43"/>
<sequence length="558" mass="61882">MTFKRVTPELSVSAQITLNDLQHIKEQGFKSIVCNRPDGEGADQISFAAIEKQANNLGLNCHYLPVVSSKVTDDDIKNFENIVRDLPKPILAYCRTGTRSITLWAMSAPKTYSHEEILNLSQKAGYDLSGVIRRLKNNGETQISKADFAYPIVIIGAGAGGVAVAASIKSRSPESEIVIIEPNEIHYYQPGWTLVGRGVFTPEQTVKTTASVIPDGVKWLKGAAAAFIPDENLIIIDGCRTVKYEHLVVCPGIKLDWHKIDGLSETLGENGVTSNYRYDLAPYTWELVQNLKKGKAVFSQPPMPIKCAGAPQKAMYLSSDYWFKNKVINNIDVEFYNKGEVLFGVKEYVPALLEYIKKYDVNMNFNHELIAVDGKQKIATFKVVNGENESVEKVKFDLLHVVPPQSAPDFIKVSPLVDENGWIDVDQSTLQHKKFSNIFALGDATNAPNAKTAAAARMQAPVVATNLLYARGLSKYQAIYNGYGSCPLTVELGKVVLAEFGYGGKVMNSFPSWIINGKRPSRLAWLLKEKLLPPIYWLGMLKGREWMAKPEKLSDKSD</sequence>
<dbReference type="GO" id="GO:0071949">
    <property type="term" value="F:FAD binding"/>
    <property type="evidence" value="ECO:0007669"/>
    <property type="project" value="TreeGrafter"/>
</dbReference>
<dbReference type="InterPro" id="IPR005939">
    <property type="entry name" value="BLH_phosphatase-like"/>
</dbReference>
<keyword evidence="5" id="KW-0809">Transit peptide</keyword>
<reference evidence="9" key="1">
    <citation type="submission" date="2024-07" db="EMBL/GenBank/DDBJ databases">
        <authorList>
            <person name="Jiang Y."/>
            <person name="Qin Q."/>
        </authorList>
    </citation>
    <scope>NUCLEOTIDE SEQUENCE</scope>
    <source>
        <strain evidence="9">SD03</strain>
    </source>
</reference>
<dbReference type="InterPro" id="IPR015904">
    <property type="entry name" value="Sulphide_quinone_reductase"/>
</dbReference>
<dbReference type="InterPro" id="IPR023753">
    <property type="entry name" value="FAD/NAD-binding_dom"/>
</dbReference>
<dbReference type="PANTHER" id="PTHR10632:SF2">
    <property type="entry name" value="SULFIDE:QUINONE OXIDOREDUCTASE, MITOCHONDRIAL"/>
    <property type="match status" value="1"/>
</dbReference>
<keyword evidence="6" id="KW-0560">Oxidoreductase</keyword>
<dbReference type="PANTHER" id="PTHR10632">
    <property type="entry name" value="SULFIDE:QUINONE OXIDOREDUCTASE"/>
    <property type="match status" value="1"/>
</dbReference>
<protein>
    <submittedName>
        <fullName evidence="9">TIGR01244 family sulfur transferase</fullName>
    </submittedName>
</protein>
<name>A0AB39AV43_9GAMM</name>
<dbReference type="InterPro" id="IPR029021">
    <property type="entry name" value="Prot-tyrosine_phosphatase-like"/>
</dbReference>
<evidence type="ECO:0000256" key="3">
    <source>
        <dbReference type="ARBA" id="ARBA00022719"/>
    </source>
</evidence>
<dbReference type="Pfam" id="PF07992">
    <property type="entry name" value="Pyr_redox_2"/>
    <property type="match status" value="1"/>
</dbReference>
<evidence type="ECO:0000259" key="7">
    <source>
        <dbReference type="Pfam" id="PF04273"/>
    </source>
</evidence>
<dbReference type="NCBIfam" id="TIGR01244">
    <property type="entry name" value="TIGR01244 family sulfur transferase"/>
    <property type="match status" value="1"/>
</dbReference>
<keyword evidence="9" id="KW-0808">Transferase</keyword>
<keyword evidence="4" id="KW-0274">FAD</keyword>
<dbReference type="SUPFAM" id="SSF52799">
    <property type="entry name" value="(Phosphotyrosine protein) phosphatases II"/>
    <property type="match status" value="1"/>
</dbReference>
<evidence type="ECO:0000256" key="5">
    <source>
        <dbReference type="ARBA" id="ARBA00022946"/>
    </source>
</evidence>
<comment type="cofactor">
    <cofactor evidence="1">
        <name>FAD</name>
        <dbReference type="ChEBI" id="CHEBI:57692"/>
    </cofactor>
</comment>
<dbReference type="RefSeq" id="WP_064664286.1">
    <property type="nucleotide sequence ID" value="NZ_CP162515.1"/>
</dbReference>
<dbReference type="EMBL" id="CP162515">
    <property type="protein sequence ID" value="XDH89257.1"/>
    <property type="molecule type" value="Genomic_DNA"/>
</dbReference>
<dbReference type="GO" id="GO:0070224">
    <property type="term" value="F:sulfide:quinone oxidoreductase activity"/>
    <property type="evidence" value="ECO:0007669"/>
    <property type="project" value="TreeGrafter"/>
</dbReference>
<accession>A0AB39AV43</accession>
<evidence type="ECO:0000256" key="2">
    <source>
        <dbReference type="ARBA" id="ARBA00022630"/>
    </source>
</evidence>
<proteinExistence type="predicted"/>
<evidence type="ECO:0000313" key="9">
    <source>
        <dbReference type="EMBL" id="XDH89257.1"/>
    </source>
</evidence>
<dbReference type="Gene3D" id="3.90.190.10">
    <property type="entry name" value="Protein tyrosine phosphatase superfamily"/>
    <property type="match status" value="1"/>
</dbReference>
<dbReference type="Pfam" id="PF04273">
    <property type="entry name" value="BLH_phosphatase"/>
    <property type="match status" value="1"/>
</dbReference>